<dbReference type="OrthoDB" id="250836at2759"/>
<evidence type="ECO:0000256" key="3">
    <source>
        <dbReference type="ARBA" id="ARBA00022723"/>
    </source>
</evidence>
<dbReference type="PANTHER" id="PTHR11224">
    <property type="entry name" value="MAKORIN-RELATED"/>
    <property type="match status" value="1"/>
</dbReference>
<evidence type="ECO:0000259" key="8">
    <source>
        <dbReference type="PROSITE" id="PS50103"/>
    </source>
</evidence>
<keyword evidence="9" id="KW-1185">Reference proteome</keyword>
<dbReference type="GO" id="GO:0061630">
    <property type="term" value="F:ubiquitin protein ligase activity"/>
    <property type="evidence" value="ECO:0007669"/>
    <property type="project" value="UniProtKB-EC"/>
</dbReference>
<keyword evidence="4 6" id="KW-0863">Zinc-finger</keyword>
<dbReference type="InterPro" id="IPR000571">
    <property type="entry name" value="Znf_CCCH"/>
</dbReference>
<evidence type="ECO:0000256" key="6">
    <source>
        <dbReference type="PROSITE-ProRule" id="PRU00723"/>
    </source>
</evidence>
<gene>
    <name evidence="10" type="primary">LOC107523040</name>
</gene>
<evidence type="ECO:0000256" key="1">
    <source>
        <dbReference type="ARBA" id="ARBA00000900"/>
    </source>
</evidence>
<feature type="domain" description="C3H1-type" evidence="8">
    <location>
        <begin position="106"/>
        <end position="135"/>
    </location>
</feature>
<dbReference type="GeneID" id="107523040"/>
<dbReference type="GO" id="GO:0000209">
    <property type="term" value="P:protein polyubiquitination"/>
    <property type="evidence" value="ECO:0007669"/>
    <property type="project" value="InterPro"/>
</dbReference>
<dbReference type="AlphaFoldDB" id="A0A1S3WP33"/>
<evidence type="ECO:0000256" key="2">
    <source>
        <dbReference type="ARBA" id="ARBA00012483"/>
    </source>
</evidence>
<comment type="catalytic activity">
    <reaction evidence="1">
        <text>S-ubiquitinyl-[E2 ubiquitin-conjugating enzyme]-L-cysteine + [acceptor protein]-L-lysine = [E2 ubiquitin-conjugating enzyme]-L-cysteine + N(6)-ubiquitinyl-[acceptor protein]-L-lysine.</text>
        <dbReference type="EC" id="2.3.2.27"/>
    </reaction>
</comment>
<dbReference type="Proteomes" id="UP001652624">
    <property type="component" value="Chromosome 4"/>
</dbReference>
<accession>A0A1S3WP33</accession>
<proteinExistence type="predicted"/>
<name>A0A1S3WP33_ERIEU</name>
<reference evidence="10" key="1">
    <citation type="submission" date="2025-08" db="UniProtKB">
        <authorList>
            <consortium name="RefSeq"/>
        </authorList>
    </citation>
    <scope>IDENTIFICATION</scope>
</reference>
<evidence type="ECO:0000256" key="4">
    <source>
        <dbReference type="ARBA" id="ARBA00022771"/>
    </source>
</evidence>
<keyword evidence="3 6" id="KW-0479">Metal-binding</keyword>
<dbReference type="InterPro" id="IPR013083">
    <property type="entry name" value="Znf_RING/FYVE/PHD"/>
</dbReference>
<feature type="zinc finger region" description="C3H1-type" evidence="6">
    <location>
        <begin position="106"/>
        <end position="135"/>
    </location>
</feature>
<dbReference type="EC" id="2.3.2.27" evidence="2"/>
<dbReference type="InterPro" id="IPR001841">
    <property type="entry name" value="Znf_RING"/>
</dbReference>
<dbReference type="RefSeq" id="XP_016047894.2">
    <property type="nucleotide sequence ID" value="XM_016192408.2"/>
</dbReference>
<sequence>MAPLQKLSREKQQREQDSRDIVCGICMDKVWDKPKAQRVFGILPNCTHAHCLGCLRSWRKRRQDFPRDVIKACPQCRVHSSYVIPCQFWVSEGAEKEQLIQSFKAWTSQIPCRFFAQGSRHCPFKSDCIYLHQLQAKAPRSTSLPASRSEVVLEPPAFLQCADLEHELRFVDYAMDVVFWYSELLLNPYSFYRNLQCPRSLCRGWGQQASRLC</sequence>
<dbReference type="Gene3D" id="3.30.40.10">
    <property type="entry name" value="Zinc/RING finger domain, C3HC4 (zinc finger)"/>
    <property type="match status" value="1"/>
</dbReference>
<dbReference type="InParanoid" id="A0A1S3WP33"/>
<feature type="domain" description="RING-type" evidence="7">
    <location>
        <begin position="23"/>
        <end position="77"/>
    </location>
</feature>
<organism evidence="9 10">
    <name type="scientific">Erinaceus europaeus</name>
    <name type="common">Western European hedgehog</name>
    <dbReference type="NCBI Taxonomy" id="9365"/>
    <lineage>
        <taxon>Eukaryota</taxon>
        <taxon>Metazoa</taxon>
        <taxon>Chordata</taxon>
        <taxon>Craniata</taxon>
        <taxon>Vertebrata</taxon>
        <taxon>Euteleostomi</taxon>
        <taxon>Mammalia</taxon>
        <taxon>Eutheria</taxon>
        <taxon>Laurasiatheria</taxon>
        <taxon>Eulipotyphla</taxon>
        <taxon>Erinaceidae</taxon>
        <taxon>Erinaceinae</taxon>
        <taxon>Erinaceus</taxon>
    </lineage>
</organism>
<dbReference type="PROSITE" id="PS50089">
    <property type="entry name" value="ZF_RING_2"/>
    <property type="match status" value="1"/>
</dbReference>
<evidence type="ECO:0000259" key="7">
    <source>
        <dbReference type="PROSITE" id="PS50089"/>
    </source>
</evidence>
<evidence type="ECO:0000313" key="10">
    <source>
        <dbReference type="RefSeq" id="XP_016047894.2"/>
    </source>
</evidence>
<dbReference type="GO" id="GO:0008270">
    <property type="term" value="F:zinc ion binding"/>
    <property type="evidence" value="ECO:0007669"/>
    <property type="project" value="UniProtKB-KW"/>
</dbReference>
<dbReference type="PROSITE" id="PS50103">
    <property type="entry name" value="ZF_C3H1"/>
    <property type="match status" value="1"/>
</dbReference>
<dbReference type="PANTHER" id="PTHR11224:SF39">
    <property type="entry name" value="RING-TYPE E3 UBIQUITIN TRANSFERASE"/>
    <property type="match status" value="1"/>
</dbReference>
<evidence type="ECO:0000313" key="9">
    <source>
        <dbReference type="Proteomes" id="UP001652624"/>
    </source>
</evidence>
<keyword evidence="5 6" id="KW-0862">Zinc</keyword>
<dbReference type="InterPro" id="IPR045072">
    <property type="entry name" value="MKRN-like"/>
</dbReference>
<protein>
    <recommendedName>
        <fullName evidence="2">RING-type E3 ubiquitin transferase</fullName>
        <ecNumber evidence="2">2.3.2.27</ecNumber>
    </recommendedName>
</protein>
<evidence type="ECO:0000256" key="5">
    <source>
        <dbReference type="ARBA" id="ARBA00022833"/>
    </source>
</evidence>
<dbReference type="SUPFAM" id="SSF57850">
    <property type="entry name" value="RING/U-box"/>
    <property type="match status" value="1"/>
</dbReference>